<dbReference type="NCBIfam" id="TIGR00229">
    <property type="entry name" value="sensory_box"/>
    <property type="match status" value="3"/>
</dbReference>
<dbReference type="PANTHER" id="PTHR34236">
    <property type="entry name" value="DIMETHYL SULFOXIDE REDUCTASE TRANSCRIPTIONAL ACTIVATOR"/>
    <property type="match status" value="1"/>
</dbReference>
<accession>A0A8A2UA19</accession>
<dbReference type="GeneID" id="63182337"/>
<evidence type="ECO:0000259" key="3">
    <source>
        <dbReference type="PROSITE" id="PS50112"/>
    </source>
</evidence>
<proteinExistence type="predicted"/>
<dbReference type="InterPro" id="IPR013656">
    <property type="entry name" value="PAS_4"/>
</dbReference>
<dbReference type="Pfam" id="PF04967">
    <property type="entry name" value="HTH_10"/>
    <property type="match status" value="1"/>
</dbReference>
<gene>
    <name evidence="4" type="ORF">J0X27_01295</name>
</gene>
<keyword evidence="5" id="KW-1185">Reference proteome</keyword>
<dbReference type="AlphaFoldDB" id="A0A8A2UA19"/>
<evidence type="ECO:0000256" key="1">
    <source>
        <dbReference type="ARBA" id="ARBA00023015"/>
    </source>
</evidence>
<dbReference type="EMBL" id="CP071463">
    <property type="protein sequence ID" value="QSW85510.1"/>
    <property type="molecule type" value="Genomic_DNA"/>
</dbReference>
<evidence type="ECO:0000256" key="2">
    <source>
        <dbReference type="ARBA" id="ARBA00023163"/>
    </source>
</evidence>
<keyword evidence="1" id="KW-0805">Transcription regulation</keyword>
<dbReference type="InterPro" id="IPR000014">
    <property type="entry name" value="PAS"/>
</dbReference>
<dbReference type="InterPro" id="IPR029016">
    <property type="entry name" value="GAF-like_dom_sf"/>
</dbReference>
<organism evidence="4 5">
    <name type="scientific">Natrinema longum</name>
    <dbReference type="NCBI Taxonomy" id="370324"/>
    <lineage>
        <taxon>Archaea</taxon>
        <taxon>Methanobacteriati</taxon>
        <taxon>Methanobacteriota</taxon>
        <taxon>Stenosarchaea group</taxon>
        <taxon>Halobacteria</taxon>
        <taxon>Halobacteriales</taxon>
        <taxon>Natrialbaceae</taxon>
        <taxon>Natrinema</taxon>
    </lineage>
</organism>
<protein>
    <submittedName>
        <fullName evidence="4">PAS domain-containing protein</fullName>
    </submittedName>
</protein>
<name>A0A8A2UA19_9EURY</name>
<dbReference type="InterPro" id="IPR031803">
    <property type="entry name" value="BAT_GAF/HTH-assoc"/>
</dbReference>
<evidence type="ECO:0000313" key="4">
    <source>
        <dbReference type="EMBL" id="QSW85510.1"/>
    </source>
</evidence>
<dbReference type="SMART" id="SM00065">
    <property type="entry name" value="GAF"/>
    <property type="match status" value="2"/>
</dbReference>
<dbReference type="Pfam" id="PF15915">
    <property type="entry name" value="BAT"/>
    <property type="match status" value="1"/>
</dbReference>
<dbReference type="RefSeq" id="WP_207270694.1">
    <property type="nucleotide sequence ID" value="NZ_CP071463.1"/>
</dbReference>
<dbReference type="SMART" id="SM00091">
    <property type="entry name" value="PAS"/>
    <property type="match status" value="3"/>
</dbReference>
<dbReference type="Gene3D" id="3.30.450.20">
    <property type="entry name" value="PAS domain"/>
    <property type="match status" value="3"/>
</dbReference>
<dbReference type="InterPro" id="IPR007050">
    <property type="entry name" value="HTH_bacterioopsin"/>
</dbReference>
<dbReference type="SUPFAM" id="SSF55785">
    <property type="entry name" value="PYP-like sensor domain (PAS domain)"/>
    <property type="match status" value="3"/>
</dbReference>
<sequence>MARGLEGVETTPVRTLVVGTSDWLRTATAGLADESVTVTGSVSSASELTDERIDTADCVLTDDRDVLAALGETCPIVYAVDPATNESVAQLRADGATDVIATSTIQEPPLVAHRLRQALEYDSMRREDDRRVDWYQALIEQSSDLLVILDEGGEVTYVSPAVERVGGFDSSRMRGAHMLDYVHPDDMQTVADAFEDVCEAERGSTRTVEYTCQHADDTWYVHKAVLTNRLGDGTVDGIVASIRDITTYHRIEQELSKSFERVTDAFYALDADRRFTYVNDRTLELLDIDGSELLGRKVLDVFPEMEGSAFETAAVAAMDDQEPRTVETYFDPYGGWVEARIYPSPSGLSVYWRDVTERVEREQDLTKRTERLQTLVENVPVILFVLDENGTLTLSEGRGLENLGFDSEDVVGKSFFDVLEDYHEACADARTALEGEAVHSRRRISDRVLETWYRPITDGEGDTVDRVIGIANDVTERVQYQEALNALHEATSHLLTVESKDEACEYIVDVATHVLELDSVVYRFDEQNNELEPAAAASALESAIGPPPRLQPNDSITWESFVTGDAVVYDDVRSDGRVYEEGTAARSGLYVPLGEHGVLVALSTTVGEYDDETVELAQLFATAAEAALDRIGRTRRLHDREQELKRQNQHLERLNDANGVRQDLEQLLLLAESRTEIERGIPERLAELEACSLAWIGEPDPSGNRLQSRSHAGFERGYLDAVTVTTVDNSAAEPAGRAARTRTPVYVENVAESVHDGDWRSDALSRNFQSVFAVPLVYDGFLYGVLSIYGEKRDGFDETLRSMLSELGETIAYAIDAVKRKNALVGDNYTEVELEVAADATLCQLAASLERAVTYEGATVRANGSQLVFAAVEGAADGSVAAIDETTLEGISGVSTIAEHEDETLLQIQLTDPFLGSIADSHGARLREFVADESGGRAIVDVPDAVEVRDVLANITRSGPSVSMVARREQRTNDPETIDGPARNTLLETFTDRQREVVQTAYHGGFFEWPRQANGEEIAGSLDISPPAFHKHVRSAERKLFAALFEGTTGEELTD</sequence>
<feature type="domain" description="PAS" evidence="3">
    <location>
        <begin position="368"/>
        <end position="424"/>
    </location>
</feature>
<keyword evidence="2" id="KW-0804">Transcription</keyword>
<dbReference type="InterPro" id="IPR003018">
    <property type="entry name" value="GAF"/>
</dbReference>
<dbReference type="PANTHER" id="PTHR34236:SF1">
    <property type="entry name" value="DIMETHYL SULFOXIDE REDUCTASE TRANSCRIPTIONAL ACTIVATOR"/>
    <property type="match status" value="1"/>
</dbReference>
<dbReference type="OrthoDB" id="342253at2157"/>
<dbReference type="PROSITE" id="PS50112">
    <property type="entry name" value="PAS"/>
    <property type="match status" value="3"/>
</dbReference>
<dbReference type="Pfam" id="PF08448">
    <property type="entry name" value="PAS_4"/>
    <property type="match status" value="3"/>
</dbReference>
<dbReference type="Pfam" id="PF13185">
    <property type="entry name" value="GAF_2"/>
    <property type="match status" value="2"/>
</dbReference>
<dbReference type="SUPFAM" id="SSF55781">
    <property type="entry name" value="GAF domain-like"/>
    <property type="match status" value="2"/>
</dbReference>
<dbReference type="Gene3D" id="3.30.450.40">
    <property type="match status" value="2"/>
</dbReference>
<dbReference type="Proteomes" id="UP000663191">
    <property type="component" value="Chromosome"/>
</dbReference>
<reference evidence="4 5" key="1">
    <citation type="journal article" date="2006" name="Int. J. Syst. Evol. Microbiol.">
        <title>Haloterrigena longa sp. nov. and Haloterrigena limicola sp. nov., extremely halophilic archaea isolated from a salt lake.</title>
        <authorList>
            <person name="Cui H.L."/>
            <person name="Tohty D."/>
            <person name="Zhou P.J."/>
            <person name="Liu S.J."/>
        </authorList>
    </citation>
    <scope>NUCLEOTIDE SEQUENCE [LARGE SCALE GENOMIC DNA]</scope>
    <source>
        <strain evidence="4 5">ABH32</strain>
    </source>
</reference>
<dbReference type="KEGG" id="hlo:J0X27_01295"/>
<evidence type="ECO:0000313" key="5">
    <source>
        <dbReference type="Proteomes" id="UP000663191"/>
    </source>
</evidence>
<feature type="domain" description="PAS" evidence="3">
    <location>
        <begin position="251"/>
        <end position="321"/>
    </location>
</feature>
<feature type="domain" description="PAS" evidence="3">
    <location>
        <begin position="131"/>
        <end position="201"/>
    </location>
</feature>
<dbReference type="InterPro" id="IPR035965">
    <property type="entry name" value="PAS-like_dom_sf"/>
</dbReference>
<dbReference type="CDD" id="cd00130">
    <property type="entry name" value="PAS"/>
    <property type="match status" value="3"/>
</dbReference>